<feature type="region of interest" description="Disordered" evidence="1">
    <location>
        <begin position="50"/>
        <end position="96"/>
    </location>
</feature>
<proteinExistence type="predicted"/>
<evidence type="ECO:0000313" key="3">
    <source>
        <dbReference type="Proteomes" id="UP001605036"/>
    </source>
</evidence>
<evidence type="ECO:0000313" key="2">
    <source>
        <dbReference type="EMBL" id="KAL2635570.1"/>
    </source>
</evidence>
<keyword evidence="3" id="KW-1185">Reference proteome</keyword>
<dbReference type="Proteomes" id="UP001605036">
    <property type="component" value="Unassembled WGS sequence"/>
</dbReference>
<dbReference type="AlphaFoldDB" id="A0ABD1YXR1"/>
<accession>A0ABD1YXR1</accession>
<name>A0ABD1YXR1_9MARC</name>
<organism evidence="2 3">
    <name type="scientific">Riccia fluitans</name>
    <dbReference type="NCBI Taxonomy" id="41844"/>
    <lineage>
        <taxon>Eukaryota</taxon>
        <taxon>Viridiplantae</taxon>
        <taxon>Streptophyta</taxon>
        <taxon>Embryophyta</taxon>
        <taxon>Marchantiophyta</taxon>
        <taxon>Marchantiopsida</taxon>
        <taxon>Marchantiidae</taxon>
        <taxon>Marchantiales</taxon>
        <taxon>Ricciaceae</taxon>
        <taxon>Riccia</taxon>
    </lineage>
</organism>
<evidence type="ECO:0000256" key="1">
    <source>
        <dbReference type="SAM" id="MobiDB-lite"/>
    </source>
</evidence>
<comment type="caution">
    <text evidence="2">The sequence shown here is derived from an EMBL/GenBank/DDBJ whole genome shotgun (WGS) entry which is preliminary data.</text>
</comment>
<feature type="compositionally biased region" description="Polar residues" evidence="1">
    <location>
        <begin position="55"/>
        <end position="68"/>
    </location>
</feature>
<reference evidence="2 3" key="1">
    <citation type="submission" date="2024-09" db="EMBL/GenBank/DDBJ databases">
        <title>Chromosome-scale assembly of Riccia fluitans.</title>
        <authorList>
            <person name="Paukszto L."/>
            <person name="Sawicki J."/>
            <person name="Karawczyk K."/>
            <person name="Piernik-Szablinska J."/>
            <person name="Szczecinska M."/>
            <person name="Mazdziarz M."/>
        </authorList>
    </citation>
    <scope>NUCLEOTIDE SEQUENCE [LARGE SCALE GENOMIC DNA]</scope>
    <source>
        <strain evidence="2">Rf_01</strain>
        <tissue evidence="2">Aerial parts of the thallus</tissue>
    </source>
</reference>
<protein>
    <submittedName>
        <fullName evidence="2">Uncharacterized protein</fullName>
    </submittedName>
</protein>
<feature type="compositionally biased region" description="Polar residues" evidence="1">
    <location>
        <begin position="81"/>
        <end position="96"/>
    </location>
</feature>
<gene>
    <name evidence="2" type="ORF">R1flu_007049</name>
</gene>
<dbReference type="EMBL" id="JBHFFA010000003">
    <property type="protein sequence ID" value="KAL2635570.1"/>
    <property type="molecule type" value="Genomic_DNA"/>
</dbReference>
<sequence>MDERTIRPATIAPPTIILLPNWAILVKFDFQESACSPWDFYMVTPYASDKDLSSHDPSSQEAGCSSKRNAAREPPGDWSRWINQPQIAASRSSCTRSDATIARDPLMLHSIGGCQARQFEEADDSRESQTQG</sequence>